<evidence type="ECO:0008006" key="3">
    <source>
        <dbReference type="Google" id="ProtNLM"/>
    </source>
</evidence>
<evidence type="ECO:0000313" key="1">
    <source>
        <dbReference type="EMBL" id="PWE00093.1"/>
    </source>
</evidence>
<name>A0A2U2BAM7_9BACT</name>
<proteinExistence type="predicted"/>
<accession>A0A2U2BAM7</accession>
<dbReference type="OrthoDB" id="1467107at2"/>
<dbReference type="EMBL" id="QEWP01000004">
    <property type="protein sequence ID" value="PWE00093.1"/>
    <property type="molecule type" value="Genomic_DNA"/>
</dbReference>
<comment type="caution">
    <text evidence="1">The sequence shown here is derived from an EMBL/GenBank/DDBJ whole genome shotgun (WGS) entry which is preliminary data.</text>
</comment>
<sequence>MLFVLKYPTYILAIFVVLFLLWGCESKKKKGSPEISEGSVEYTISYTPEIMEKSFSFLLPEKMTYYFRDGSERISFKGELGLYSLDFISDHSTDSSSTLLKIINKKMFVPSSESKKLFIFRSLKEGQVKFIKDSTRTILGYESHKATIHLNDKQKTEIEVWYTPEISTPTTNKNTPFSEVPGVMLEFSIYFNDVLFKLTPKTVEKTQLPESLFAVPPDYSATTIEEIEQTIAGILQ</sequence>
<keyword evidence="2" id="KW-1185">Reference proteome</keyword>
<reference evidence="1 2" key="1">
    <citation type="submission" date="2018-05" db="EMBL/GenBank/DDBJ databases">
        <title>Marinilabilia rubrum sp. nov., isolated from saltern sediment.</title>
        <authorList>
            <person name="Zhang R."/>
        </authorList>
    </citation>
    <scope>NUCLEOTIDE SEQUENCE [LARGE SCALE GENOMIC DNA]</scope>
    <source>
        <strain evidence="1 2">WTE16</strain>
    </source>
</reference>
<dbReference type="AlphaFoldDB" id="A0A2U2BAM7"/>
<organism evidence="1 2">
    <name type="scientific">Marinilabilia rubra</name>
    <dbReference type="NCBI Taxonomy" id="2162893"/>
    <lineage>
        <taxon>Bacteria</taxon>
        <taxon>Pseudomonadati</taxon>
        <taxon>Bacteroidota</taxon>
        <taxon>Bacteroidia</taxon>
        <taxon>Marinilabiliales</taxon>
        <taxon>Marinilabiliaceae</taxon>
        <taxon>Marinilabilia</taxon>
    </lineage>
</organism>
<protein>
    <recommendedName>
        <fullName evidence="3">GLPGLI family protein</fullName>
    </recommendedName>
</protein>
<dbReference type="Proteomes" id="UP000244956">
    <property type="component" value="Unassembled WGS sequence"/>
</dbReference>
<evidence type="ECO:0000313" key="2">
    <source>
        <dbReference type="Proteomes" id="UP000244956"/>
    </source>
</evidence>
<gene>
    <name evidence="1" type="ORF">DDZ16_06965</name>
</gene>